<comment type="caution">
    <text evidence="1">The sequence shown here is derived from an EMBL/GenBank/DDBJ whole genome shotgun (WGS) entry which is preliminary data.</text>
</comment>
<dbReference type="Proteomes" id="UP000477070">
    <property type="component" value="Unassembled WGS sequence"/>
</dbReference>
<protein>
    <submittedName>
        <fullName evidence="1">Uncharacterized protein</fullName>
    </submittedName>
</protein>
<reference evidence="1 2" key="1">
    <citation type="submission" date="2019-12" db="EMBL/GenBank/DDBJ databases">
        <title>Multi-Generational Helicobacter saguini Isolates.</title>
        <authorList>
            <person name="Mannion A."/>
            <person name="Shen Z."/>
            <person name="Fox J.G."/>
        </authorList>
    </citation>
    <scope>NUCLEOTIDE SEQUENCE [LARGE SCALE GENOMIC DNA]</scope>
    <source>
        <strain evidence="2">16-048 (F4)</strain>
    </source>
</reference>
<evidence type="ECO:0000313" key="2">
    <source>
        <dbReference type="Proteomes" id="UP000477070"/>
    </source>
</evidence>
<dbReference type="RefSeq" id="WP_160659360.1">
    <property type="nucleotide sequence ID" value="NZ_JRMP02000031.1"/>
</dbReference>
<organism evidence="1 2">
    <name type="scientific">Helicobacter saguini</name>
    <dbReference type="NCBI Taxonomy" id="1548018"/>
    <lineage>
        <taxon>Bacteria</taxon>
        <taxon>Pseudomonadati</taxon>
        <taxon>Campylobacterota</taxon>
        <taxon>Epsilonproteobacteria</taxon>
        <taxon>Campylobacterales</taxon>
        <taxon>Helicobacteraceae</taxon>
        <taxon>Helicobacter</taxon>
    </lineage>
</organism>
<dbReference type="AlphaFoldDB" id="A0A6B0HTU5"/>
<gene>
    <name evidence="1" type="ORF">DCO61_09440</name>
</gene>
<evidence type="ECO:0000313" key="1">
    <source>
        <dbReference type="EMBL" id="MWV70216.1"/>
    </source>
</evidence>
<name>A0A6B0HTU5_9HELI</name>
<accession>A0A6B0HTU5</accession>
<proteinExistence type="predicted"/>
<sequence>MCLEQQKEALIRGQKHARKLLRIMNKNKEKEFKEWQESYFKQMQEIAKTLKELR</sequence>
<dbReference type="EMBL" id="QBIU01000002">
    <property type="protein sequence ID" value="MWV70216.1"/>
    <property type="molecule type" value="Genomic_DNA"/>
</dbReference>